<proteinExistence type="predicted"/>
<accession>A0A516V554</accession>
<keyword evidence="2" id="KW-0238">DNA-binding</keyword>
<dbReference type="InterPro" id="IPR013321">
    <property type="entry name" value="Arc_rbn_hlx_hlx"/>
</dbReference>
<dbReference type="RefSeq" id="WP_143879164.1">
    <property type="nucleotide sequence ID" value="NZ_CP041742.1"/>
</dbReference>
<dbReference type="InterPro" id="IPR053853">
    <property type="entry name" value="FitA-like_RHH"/>
</dbReference>
<sequence length="81" mass="8795">MPTTLTLKNIPDEVYERLKGAAAMHRRSLNSEAIVCLETVLTPGRIAPGERLARARALRTGLKPGAFDAKAIDALKRQGRA</sequence>
<dbReference type="AlphaFoldDB" id="A0A516V554"/>
<gene>
    <name evidence="2" type="ORF">FNZ56_07065</name>
</gene>
<dbReference type="OrthoDB" id="2389872at2"/>
<dbReference type="Gene3D" id="1.10.1220.10">
    <property type="entry name" value="Met repressor-like"/>
    <property type="match status" value="1"/>
</dbReference>
<dbReference type="SUPFAM" id="SSF47598">
    <property type="entry name" value="Ribbon-helix-helix"/>
    <property type="match status" value="1"/>
</dbReference>
<evidence type="ECO:0000313" key="3">
    <source>
        <dbReference type="Proteomes" id="UP000315891"/>
    </source>
</evidence>
<evidence type="ECO:0000259" key="1">
    <source>
        <dbReference type="Pfam" id="PF22513"/>
    </source>
</evidence>
<organism evidence="2 3">
    <name type="scientific">Pseudoluteimonas lycopersici</name>
    <dbReference type="NCBI Taxonomy" id="1324796"/>
    <lineage>
        <taxon>Bacteria</taxon>
        <taxon>Pseudomonadati</taxon>
        <taxon>Pseudomonadota</taxon>
        <taxon>Gammaproteobacteria</taxon>
        <taxon>Lysobacterales</taxon>
        <taxon>Lysobacteraceae</taxon>
        <taxon>Pseudoluteimonas</taxon>
    </lineage>
</organism>
<reference evidence="2 3" key="1">
    <citation type="submission" date="2019-07" db="EMBL/GenBank/DDBJ databases">
        <title>Lysobacter weifangensis sp. nov., isolated from bensulfuron-methyl contaminated farmland soil.</title>
        <authorList>
            <person name="Zhao H."/>
        </authorList>
    </citation>
    <scope>NUCLEOTIDE SEQUENCE [LARGE SCALE GENOMIC DNA]</scope>
    <source>
        <strain evidence="2 3">CC-Bw-6</strain>
    </source>
</reference>
<protein>
    <submittedName>
        <fullName evidence="2">Arc family DNA-binding protein</fullName>
    </submittedName>
</protein>
<dbReference type="InterPro" id="IPR010985">
    <property type="entry name" value="Ribbon_hlx_hlx"/>
</dbReference>
<name>A0A516V554_9GAMM</name>
<dbReference type="EMBL" id="CP041742">
    <property type="protein sequence ID" value="QDQ73652.1"/>
    <property type="molecule type" value="Genomic_DNA"/>
</dbReference>
<dbReference type="GO" id="GO:0003677">
    <property type="term" value="F:DNA binding"/>
    <property type="evidence" value="ECO:0007669"/>
    <property type="project" value="UniProtKB-KW"/>
</dbReference>
<evidence type="ECO:0000313" key="2">
    <source>
        <dbReference type="EMBL" id="QDQ73652.1"/>
    </source>
</evidence>
<keyword evidence="3" id="KW-1185">Reference proteome</keyword>
<dbReference type="Proteomes" id="UP000315891">
    <property type="component" value="Chromosome"/>
</dbReference>
<feature type="domain" description="Antitoxin FitA-like ribbon-helix-helix" evidence="1">
    <location>
        <begin position="4"/>
        <end position="40"/>
    </location>
</feature>
<dbReference type="GO" id="GO:0006355">
    <property type="term" value="P:regulation of DNA-templated transcription"/>
    <property type="evidence" value="ECO:0007669"/>
    <property type="project" value="InterPro"/>
</dbReference>
<dbReference type="Pfam" id="PF22513">
    <property type="entry name" value="FitA-like_RHH"/>
    <property type="match status" value="1"/>
</dbReference>